<evidence type="ECO:0000256" key="1">
    <source>
        <dbReference type="PROSITE-ProRule" id="PRU00047"/>
    </source>
</evidence>
<dbReference type="InterPro" id="IPR040256">
    <property type="entry name" value="At4g02000-like"/>
</dbReference>
<organism evidence="3 4">
    <name type="scientific">Lithocarpus litseifolius</name>
    <dbReference type="NCBI Taxonomy" id="425828"/>
    <lineage>
        <taxon>Eukaryota</taxon>
        <taxon>Viridiplantae</taxon>
        <taxon>Streptophyta</taxon>
        <taxon>Embryophyta</taxon>
        <taxon>Tracheophyta</taxon>
        <taxon>Spermatophyta</taxon>
        <taxon>Magnoliopsida</taxon>
        <taxon>eudicotyledons</taxon>
        <taxon>Gunneridae</taxon>
        <taxon>Pentapetalae</taxon>
        <taxon>rosids</taxon>
        <taxon>fabids</taxon>
        <taxon>Fagales</taxon>
        <taxon>Fagaceae</taxon>
        <taxon>Lithocarpus</taxon>
    </lineage>
</organism>
<dbReference type="Pfam" id="PF14392">
    <property type="entry name" value="zf-CCHC_4"/>
    <property type="match status" value="1"/>
</dbReference>
<accession>A0AAW2BM86</accession>
<dbReference type="InterPro" id="IPR001878">
    <property type="entry name" value="Znf_CCHC"/>
</dbReference>
<dbReference type="Pfam" id="PF14111">
    <property type="entry name" value="DUF4283"/>
    <property type="match status" value="1"/>
</dbReference>
<evidence type="ECO:0000259" key="2">
    <source>
        <dbReference type="PROSITE" id="PS50158"/>
    </source>
</evidence>
<gene>
    <name evidence="3" type="ORF">SO802_031544</name>
</gene>
<keyword evidence="1" id="KW-0863">Zinc-finger</keyword>
<sequence>MGPNLKIIEVSDGLFQFKFALESQVSWVMNNGPWSFDNRILVLRRWERGMMARSVNFIGLPIWALTTDQARFLRVRVVLPLDKLIRRGGSVVNPKGDKVWIAFKCERLRGLCFQCGKIGHEAKECTIPVTAKEDLPFGEWLKAGF</sequence>
<evidence type="ECO:0000313" key="3">
    <source>
        <dbReference type="EMBL" id="KAK9986593.1"/>
    </source>
</evidence>
<dbReference type="InterPro" id="IPR025558">
    <property type="entry name" value="DUF4283"/>
</dbReference>
<dbReference type="InterPro" id="IPR025836">
    <property type="entry name" value="Zn_knuckle_CX2CX4HX4C"/>
</dbReference>
<keyword evidence="4" id="KW-1185">Reference proteome</keyword>
<dbReference type="InterPro" id="IPR036875">
    <property type="entry name" value="Znf_CCHC_sf"/>
</dbReference>
<protein>
    <recommendedName>
        <fullName evidence="2">CCHC-type domain-containing protein</fullName>
    </recommendedName>
</protein>
<comment type="caution">
    <text evidence="3">The sequence shown here is derived from an EMBL/GenBank/DDBJ whole genome shotgun (WGS) entry which is preliminary data.</text>
</comment>
<dbReference type="PANTHER" id="PTHR31286:SF167">
    <property type="entry name" value="OS09G0268800 PROTEIN"/>
    <property type="match status" value="1"/>
</dbReference>
<dbReference type="GO" id="GO:0008270">
    <property type="term" value="F:zinc ion binding"/>
    <property type="evidence" value="ECO:0007669"/>
    <property type="project" value="UniProtKB-KW"/>
</dbReference>
<dbReference type="PANTHER" id="PTHR31286">
    <property type="entry name" value="GLYCINE-RICH CELL WALL STRUCTURAL PROTEIN 1.8-LIKE"/>
    <property type="match status" value="1"/>
</dbReference>
<dbReference type="SUPFAM" id="SSF57756">
    <property type="entry name" value="Retrovirus zinc finger-like domains"/>
    <property type="match status" value="1"/>
</dbReference>
<keyword evidence="1" id="KW-0862">Zinc</keyword>
<dbReference type="AlphaFoldDB" id="A0AAW2BM86"/>
<dbReference type="PROSITE" id="PS50158">
    <property type="entry name" value="ZF_CCHC"/>
    <property type="match status" value="1"/>
</dbReference>
<name>A0AAW2BM86_9ROSI</name>
<dbReference type="Proteomes" id="UP001459277">
    <property type="component" value="Unassembled WGS sequence"/>
</dbReference>
<dbReference type="GO" id="GO:0003676">
    <property type="term" value="F:nucleic acid binding"/>
    <property type="evidence" value="ECO:0007669"/>
    <property type="project" value="InterPro"/>
</dbReference>
<reference evidence="3 4" key="1">
    <citation type="submission" date="2024-01" db="EMBL/GenBank/DDBJ databases">
        <title>A telomere-to-telomere, gap-free genome of sweet tea (Lithocarpus litseifolius).</title>
        <authorList>
            <person name="Zhou J."/>
        </authorList>
    </citation>
    <scope>NUCLEOTIDE SEQUENCE [LARGE SCALE GENOMIC DNA]</scope>
    <source>
        <strain evidence="3">Zhou-2022a</strain>
        <tissue evidence="3">Leaf</tissue>
    </source>
</reference>
<keyword evidence="1" id="KW-0479">Metal-binding</keyword>
<feature type="domain" description="CCHC-type" evidence="2">
    <location>
        <begin position="112"/>
        <end position="125"/>
    </location>
</feature>
<evidence type="ECO:0000313" key="4">
    <source>
        <dbReference type="Proteomes" id="UP001459277"/>
    </source>
</evidence>
<dbReference type="EMBL" id="JAZDWU010000011">
    <property type="protein sequence ID" value="KAK9986593.1"/>
    <property type="molecule type" value="Genomic_DNA"/>
</dbReference>
<proteinExistence type="predicted"/>